<dbReference type="eggNOG" id="COG2852">
    <property type="taxonomic scope" value="Bacteria"/>
</dbReference>
<accession>C7MHX5</accession>
<feature type="compositionally biased region" description="Basic residues" evidence="1">
    <location>
        <begin position="361"/>
        <end position="379"/>
    </location>
</feature>
<dbReference type="Gene3D" id="3.40.960.10">
    <property type="entry name" value="VSR Endonuclease"/>
    <property type="match status" value="1"/>
</dbReference>
<dbReference type="STRING" id="446465.Bfae_28800"/>
<dbReference type="EMBL" id="CP001643">
    <property type="protein sequence ID" value="ACU86642.1"/>
    <property type="molecule type" value="Genomic_DNA"/>
</dbReference>
<dbReference type="KEGG" id="bfa:Bfae_28800"/>
<protein>
    <recommendedName>
        <fullName evidence="4">DUF559 domain-containing protein</fullName>
    </recommendedName>
</protein>
<evidence type="ECO:0008006" key="4">
    <source>
        <dbReference type="Google" id="ProtNLM"/>
    </source>
</evidence>
<dbReference type="OrthoDB" id="5517693at2"/>
<keyword evidence="3" id="KW-1185">Reference proteome</keyword>
<name>C7MHX5_BRAFD</name>
<dbReference type="SUPFAM" id="SSF52980">
    <property type="entry name" value="Restriction endonuclease-like"/>
    <property type="match status" value="1"/>
</dbReference>
<dbReference type="PATRIC" id="fig|446465.5.peg.2843"/>
<proteinExistence type="predicted"/>
<feature type="region of interest" description="Disordered" evidence="1">
    <location>
        <begin position="107"/>
        <end position="126"/>
    </location>
</feature>
<gene>
    <name evidence="2" type="ordered locus">Bfae_28800</name>
</gene>
<dbReference type="Proteomes" id="UP000001919">
    <property type="component" value="Chromosome"/>
</dbReference>
<dbReference type="HOGENOM" id="CLU_052626_5_1_11"/>
<sequence>MRATQIPRGALLSRRRWRELGVSSDRLCGPQFETLLPGHLTPRAAPASFEEMLRVLQTELVPGAVLSHTTAAVLYGVPVPASADDGVGLLLRRWDVHGRHRLSLFSLRDDPDAPPRASRATDLPPEALELRRPHVHIRIPPGRQARAGPHVTVHRMARAETRVLRGLTLSAPREMLLELAVTLEHDELVIAIDHLLGPRGPFGPQDRDALQETLVPLAGRRGYRALVRAVEDAREGVESPGETRTRLLLSRAGFPEPALNLRVRVPSDARTRRLDLAYEDLRVAIEYDGDVHRSRGAWREDQARRDSLESMGWTFRRLTAADIRAPGRFLDALRRTFLRLGADAPAPDAWRGTAGAELSRPRPRPAPHPRPRPRTRPRP</sequence>
<evidence type="ECO:0000313" key="3">
    <source>
        <dbReference type="Proteomes" id="UP000001919"/>
    </source>
</evidence>
<organism evidence="2 3">
    <name type="scientific">Brachybacterium faecium (strain ATCC 43885 / DSM 4810 / JCM 11609 / LMG 19847 / NBRC 14762 / NCIMB 9860 / 6-10)</name>
    <dbReference type="NCBI Taxonomy" id="446465"/>
    <lineage>
        <taxon>Bacteria</taxon>
        <taxon>Bacillati</taxon>
        <taxon>Actinomycetota</taxon>
        <taxon>Actinomycetes</taxon>
        <taxon>Micrococcales</taxon>
        <taxon>Dermabacteraceae</taxon>
        <taxon>Brachybacterium</taxon>
    </lineage>
</organism>
<feature type="region of interest" description="Disordered" evidence="1">
    <location>
        <begin position="344"/>
        <end position="379"/>
    </location>
</feature>
<evidence type="ECO:0000313" key="2">
    <source>
        <dbReference type="EMBL" id="ACU86642.1"/>
    </source>
</evidence>
<reference evidence="2 3" key="1">
    <citation type="journal article" date="2009" name="Stand. Genomic Sci.">
        <title>Complete genome sequence of Brachybacterium faecium type strain (Schefferle 6-10).</title>
        <authorList>
            <person name="Lapidus A."/>
            <person name="Pukall R."/>
            <person name="Labuttii K."/>
            <person name="Copeland A."/>
            <person name="Del Rio T.G."/>
            <person name="Nolan M."/>
            <person name="Chen F."/>
            <person name="Lucas S."/>
            <person name="Tice H."/>
            <person name="Cheng J.F."/>
            <person name="Bruce D."/>
            <person name="Goodwin L."/>
            <person name="Pitluck S."/>
            <person name="Rohde M."/>
            <person name="Goker M."/>
            <person name="Pati A."/>
            <person name="Ivanova N."/>
            <person name="Mavrommatis K."/>
            <person name="Chen A."/>
            <person name="Palaniappan K."/>
            <person name="D'haeseleer P."/>
            <person name="Chain P."/>
            <person name="Bristow J."/>
            <person name="Eisen J.A."/>
            <person name="Markowitz V."/>
            <person name="Hugenholtz P."/>
            <person name="Kyrpides N.C."/>
            <person name="Klenk H.P."/>
        </authorList>
    </citation>
    <scope>NUCLEOTIDE SEQUENCE [LARGE SCALE GENOMIC DNA]</scope>
    <source>
        <strain evidence="3">ATCC 43885 / DSM 4810 / JCM 11609 / LMG 19847 / NBRC 14762 / NCIMB 9860 / 6-10</strain>
    </source>
</reference>
<evidence type="ECO:0000256" key="1">
    <source>
        <dbReference type="SAM" id="MobiDB-lite"/>
    </source>
</evidence>
<dbReference type="AlphaFoldDB" id="C7MHX5"/>
<dbReference type="InterPro" id="IPR011335">
    <property type="entry name" value="Restrct_endonuc-II-like"/>
</dbReference>